<dbReference type="Proteomes" id="UP000271222">
    <property type="component" value="Unassembled WGS sequence"/>
</dbReference>
<organism evidence="1 2">
    <name type="scientific">Ralstonia pseudosolanacearum</name>
    <dbReference type="NCBI Taxonomy" id="1310165"/>
    <lineage>
        <taxon>Bacteria</taxon>
        <taxon>Pseudomonadati</taxon>
        <taxon>Pseudomonadota</taxon>
        <taxon>Betaproteobacteria</taxon>
        <taxon>Burkholderiales</taxon>
        <taxon>Burkholderiaceae</taxon>
        <taxon>Ralstonia</taxon>
        <taxon>Ralstonia solanacearum species complex</taxon>
    </lineage>
</organism>
<gene>
    <name evidence="1" type="ORF">EGA29_15555</name>
</gene>
<dbReference type="EMBL" id="RJTL01000025">
    <property type="protein sequence ID" value="RNM04917.1"/>
    <property type="molecule type" value="Genomic_DNA"/>
</dbReference>
<comment type="caution">
    <text evidence="1">The sequence shown here is derived from an EMBL/GenBank/DDBJ whole genome shotgun (WGS) entry which is preliminary data.</text>
</comment>
<accession>A0A454TPC5</accession>
<sequence length="84" mass="9744">MRRVRPISENNMKQRVGARWRTEVQEAMCSVQRRSGWSRDDLVNRVPREQLVAALAEAIWSQRAAHVRLCEALVTLPELVDESM</sequence>
<name>A0A454TPC5_9RALS</name>
<protein>
    <submittedName>
        <fullName evidence="1">Uncharacterized protein</fullName>
    </submittedName>
</protein>
<proteinExistence type="predicted"/>
<evidence type="ECO:0000313" key="2">
    <source>
        <dbReference type="Proteomes" id="UP000271222"/>
    </source>
</evidence>
<reference evidence="1 2" key="1">
    <citation type="submission" date="2018-10" db="EMBL/GenBank/DDBJ databases">
        <title>Draft Genome Sequence of Ralstonia pseudosolanacearum (R. solanacearum phylotype I) Strain Tg03 Isolated from Luffa cylindrica in China.</title>
        <authorList>
            <person name="Yuan G.-Q."/>
            <person name="Li Q.-Q."/>
            <person name="Zhang Y.-W."/>
        </authorList>
    </citation>
    <scope>NUCLEOTIDE SEQUENCE [LARGE SCALE GENOMIC DNA]</scope>
    <source>
        <strain evidence="1 2">Tg03</strain>
    </source>
</reference>
<dbReference type="AlphaFoldDB" id="A0A454TPC5"/>
<evidence type="ECO:0000313" key="1">
    <source>
        <dbReference type="EMBL" id="RNM04917.1"/>
    </source>
</evidence>